<keyword evidence="2" id="KW-0808">Transferase</keyword>
<evidence type="ECO:0000256" key="4">
    <source>
        <dbReference type="ARBA" id="ARBA00022741"/>
    </source>
</evidence>
<dbReference type="KEGG" id="mro:MROS_1584"/>
<dbReference type="InterPro" id="IPR043129">
    <property type="entry name" value="ATPase_NBD"/>
</dbReference>
<keyword evidence="8" id="KW-0119">Carbohydrate metabolism</keyword>
<evidence type="ECO:0000256" key="2">
    <source>
        <dbReference type="ARBA" id="ARBA00022679"/>
    </source>
</evidence>
<evidence type="ECO:0000313" key="11">
    <source>
        <dbReference type="Proteomes" id="UP000009011"/>
    </source>
</evidence>
<dbReference type="PATRIC" id="fig|1191523.3.peg.1679"/>
<dbReference type="InterPro" id="IPR000600">
    <property type="entry name" value="ROK"/>
</dbReference>
<keyword evidence="11" id="KW-1185">Reference proteome</keyword>
<keyword evidence="3" id="KW-0479">Metal-binding</keyword>
<dbReference type="Proteomes" id="UP000009011">
    <property type="component" value="Chromosome"/>
</dbReference>
<reference evidence="10 11" key="1">
    <citation type="journal article" date="2013" name="PLoS ONE">
        <title>Genomic analysis of Melioribacter roseus, facultatively anaerobic organotrophic bacterium representing a novel deep lineage within Bacteriodetes/Chlorobi group.</title>
        <authorList>
            <person name="Kadnikov V.V."/>
            <person name="Mardanov A.V."/>
            <person name="Podosokorskaya O.A."/>
            <person name="Gavrilov S.N."/>
            <person name="Kublanov I.V."/>
            <person name="Beletsky A.V."/>
            <person name="Bonch-Osmolovskaya E.A."/>
            <person name="Ravin N.V."/>
        </authorList>
    </citation>
    <scope>NUCLEOTIDE SEQUENCE [LARGE SCALE GENOMIC DNA]</scope>
    <source>
        <strain evidence="11">JCM 17771 / P3M-2</strain>
    </source>
</reference>
<dbReference type="GO" id="GO:0046872">
    <property type="term" value="F:metal ion binding"/>
    <property type="evidence" value="ECO:0007669"/>
    <property type="project" value="UniProtKB-KW"/>
</dbReference>
<dbReference type="CDD" id="cd23763">
    <property type="entry name" value="ASKHA_ATPase_ROK"/>
    <property type="match status" value="1"/>
</dbReference>
<evidence type="ECO:0000256" key="9">
    <source>
        <dbReference type="ARBA" id="ARBA00049065"/>
    </source>
</evidence>
<dbReference type="SUPFAM" id="SSF53067">
    <property type="entry name" value="Actin-like ATPase domain"/>
    <property type="match status" value="1"/>
</dbReference>
<comment type="catalytic activity">
    <reaction evidence="9">
        <text>N-acetyl-D-glucosamine + ATP = N-acetyl-D-glucosamine 6-phosphate + ADP + H(+)</text>
        <dbReference type="Rhea" id="RHEA:17417"/>
        <dbReference type="ChEBI" id="CHEBI:15378"/>
        <dbReference type="ChEBI" id="CHEBI:30616"/>
        <dbReference type="ChEBI" id="CHEBI:57513"/>
        <dbReference type="ChEBI" id="CHEBI:456216"/>
        <dbReference type="ChEBI" id="CHEBI:506227"/>
        <dbReference type="EC" id="2.7.1.59"/>
    </reaction>
</comment>
<dbReference type="PANTHER" id="PTHR18964:SF162">
    <property type="entry name" value="N-ACETYL-D-GLUCOSAMINE KINASE"/>
    <property type="match status" value="1"/>
</dbReference>
<keyword evidence="4" id="KW-0547">Nucleotide-binding</keyword>
<dbReference type="eggNOG" id="COG1940">
    <property type="taxonomic scope" value="Bacteria"/>
</dbReference>
<organism evidence="10 11">
    <name type="scientific">Melioribacter roseus (strain DSM 23840 / JCM 17771 / VKM B-2668 / P3M-2)</name>
    <dbReference type="NCBI Taxonomy" id="1191523"/>
    <lineage>
        <taxon>Bacteria</taxon>
        <taxon>Pseudomonadati</taxon>
        <taxon>Ignavibacteriota</taxon>
        <taxon>Ignavibacteria</taxon>
        <taxon>Ignavibacteriales</taxon>
        <taxon>Melioribacteraceae</taxon>
        <taxon>Melioribacter</taxon>
    </lineage>
</organism>
<evidence type="ECO:0000256" key="5">
    <source>
        <dbReference type="ARBA" id="ARBA00022777"/>
    </source>
</evidence>
<evidence type="ECO:0000256" key="1">
    <source>
        <dbReference type="ARBA" id="ARBA00012122"/>
    </source>
</evidence>
<dbReference type="EMBL" id="CP003557">
    <property type="protein sequence ID" value="AFN74820.1"/>
    <property type="molecule type" value="Genomic_DNA"/>
</dbReference>
<dbReference type="AlphaFoldDB" id="I6Z6M8"/>
<proteinExistence type="predicted"/>
<name>I6Z6M8_MELRP</name>
<evidence type="ECO:0000256" key="6">
    <source>
        <dbReference type="ARBA" id="ARBA00022833"/>
    </source>
</evidence>
<dbReference type="EC" id="2.7.1.59" evidence="1"/>
<dbReference type="PANTHER" id="PTHR18964">
    <property type="entry name" value="ROK (REPRESSOR, ORF, KINASE) FAMILY"/>
    <property type="match status" value="1"/>
</dbReference>
<keyword evidence="5 10" id="KW-0418">Kinase</keyword>
<keyword evidence="6" id="KW-0862">Zinc</keyword>
<evidence type="ECO:0000256" key="7">
    <source>
        <dbReference type="ARBA" id="ARBA00022840"/>
    </source>
</evidence>
<gene>
    <name evidence="10" type="ordered locus">MROS_1584</name>
</gene>
<dbReference type="Gene3D" id="3.30.420.40">
    <property type="match status" value="2"/>
</dbReference>
<dbReference type="OrthoDB" id="9810372at2"/>
<dbReference type="GO" id="GO:0045127">
    <property type="term" value="F:N-acetylglucosamine kinase activity"/>
    <property type="evidence" value="ECO:0007669"/>
    <property type="project" value="UniProtKB-EC"/>
</dbReference>
<dbReference type="RefSeq" id="WP_014856254.1">
    <property type="nucleotide sequence ID" value="NC_018178.1"/>
</dbReference>
<dbReference type="Pfam" id="PF00480">
    <property type="entry name" value="ROK"/>
    <property type="match status" value="1"/>
</dbReference>
<dbReference type="GO" id="GO:0005524">
    <property type="term" value="F:ATP binding"/>
    <property type="evidence" value="ECO:0007669"/>
    <property type="project" value="UniProtKB-KW"/>
</dbReference>
<accession>I6Z6M8</accession>
<evidence type="ECO:0000256" key="3">
    <source>
        <dbReference type="ARBA" id="ARBA00022723"/>
    </source>
</evidence>
<dbReference type="HOGENOM" id="CLU_735560_0_0_10"/>
<keyword evidence="7" id="KW-0067">ATP-binding</keyword>
<evidence type="ECO:0000313" key="10">
    <source>
        <dbReference type="EMBL" id="AFN74820.1"/>
    </source>
</evidence>
<protein>
    <recommendedName>
        <fullName evidence="1">N-acetylglucosamine kinase</fullName>
        <ecNumber evidence="1">2.7.1.59</ecNumber>
    </recommendedName>
</protein>
<sequence>MNFEKDTRIIMTLDGGGTNFVFSAFQSGRQIVEEYRLDACGDDLDKSMNNIVEGFNYVLKQLDNTPSAISIAFPGPADYPNGIIGDLGNLPAYRGGVALGPFLKNKFGLPVFINNDGDLYAYGEGLAGFLPYINKLLSDSGNPKRYKNLVGITLGTGFGCGLFINGELYRGDNSMAGEIWLLRNRISPEEFAEEHASIRGVRRLYGEAAGIGFSDAPSPKEIYEIAIGKLEGNKNAAIEAYKKMARVVGDAIANVVTIMDCPVVIGGGLAGASQLFMPFLLDEMRSCYRKTSDGARVKRLMAQIYNLDNEEDLKNFLHNETVEINVYGTNEKVNYDASKKIAIGISQLGASKAIALGAYAFALNMIDKQ</sequence>
<dbReference type="STRING" id="1191523.MROS_1584"/>
<evidence type="ECO:0000256" key="8">
    <source>
        <dbReference type="ARBA" id="ARBA00023277"/>
    </source>
</evidence>